<dbReference type="Proteomes" id="UP000178369">
    <property type="component" value="Unassembled WGS sequence"/>
</dbReference>
<name>A0A1F5HIH9_9BACT</name>
<reference evidence="1 2" key="1">
    <citation type="journal article" date="2016" name="Nat. Commun.">
        <title>Thousands of microbial genomes shed light on interconnected biogeochemical processes in an aquifer system.</title>
        <authorList>
            <person name="Anantharaman K."/>
            <person name="Brown C.T."/>
            <person name="Hug L.A."/>
            <person name="Sharon I."/>
            <person name="Castelle C.J."/>
            <person name="Probst A.J."/>
            <person name="Thomas B.C."/>
            <person name="Singh A."/>
            <person name="Wilkins M.J."/>
            <person name="Karaoz U."/>
            <person name="Brodie E.L."/>
            <person name="Williams K.H."/>
            <person name="Hubbard S.S."/>
            <person name="Banfield J.F."/>
        </authorList>
    </citation>
    <scope>NUCLEOTIDE SEQUENCE [LARGE SCALE GENOMIC DNA]</scope>
</reference>
<evidence type="ECO:0000313" key="2">
    <source>
        <dbReference type="Proteomes" id="UP000178369"/>
    </source>
</evidence>
<evidence type="ECO:0000313" key="1">
    <source>
        <dbReference type="EMBL" id="OGE03943.1"/>
    </source>
</evidence>
<proteinExistence type="predicted"/>
<comment type="caution">
    <text evidence="1">The sequence shown here is derived from an EMBL/GenBank/DDBJ whole genome shotgun (WGS) entry which is preliminary data.</text>
</comment>
<sequence length="333" mass="38041">MSERGENKPSQFVPAAHLQDLYREAVSKGWITSDIHRLGAVNWCEQIDLTNLESWLLRVFEETQASNADFSEVRFRQIRKERQDCSLDGMWVDEKGEIVGNALWSTYQSFRSSADLQFTLPYIIQWVRRKKELVYPLVPRDESVLFWPAQNDEVVVPLLTQHGFDVEVEDYPVAPEALEFVDSSIHMARFRKGVIGTAQFAACDLVIGQLYFWYNTTRPHGVAGFGQYTERVTLNKSRLVAHNSLISGLDPEIIKAEGGMPLDERSTTPVFRIDSEAANVDFVATAFGEWSRQREEVQLKLLRPLEISEFPQLVLRYSTPTTWKGEQPKHGGG</sequence>
<protein>
    <submittedName>
        <fullName evidence="1">Uncharacterized protein</fullName>
    </submittedName>
</protein>
<organism evidence="1 2">
    <name type="scientific">Candidatus Curtissbacteria bacterium RIFCSPHIGHO2_12_FULL_41_17</name>
    <dbReference type="NCBI Taxonomy" id="1797722"/>
    <lineage>
        <taxon>Bacteria</taxon>
        <taxon>Candidatus Curtissiibacteriota</taxon>
    </lineage>
</organism>
<dbReference type="AlphaFoldDB" id="A0A1F5HIH9"/>
<gene>
    <name evidence="1" type="ORF">A3F45_04700</name>
</gene>
<accession>A0A1F5HIH9</accession>
<dbReference type="EMBL" id="MFBL01000046">
    <property type="protein sequence ID" value="OGE03943.1"/>
    <property type="molecule type" value="Genomic_DNA"/>
</dbReference>